<evidence type="ECO:0000313" key="4">
    <source>
        <dbReference type="Proteomes" id="UP000005143"/>
    </source>
</evidence>
<dbReference type="InterPro" id="IPR014044">
    <property type="entry name" value="CAP_dom"/>
</dbReference>
<dbReference type="CDD" id="cd05379">
    <property type="entry name" value="CAP_bacterial"/>
    <property type="match status" value="1"/>
</dbReference>
<dbReference type="InterPro" id="IPR035940">
    <property type="entry name" value="CAP_sf"/>
</dbReference>
<keyword evidence="4" id="KW-1185">Reference proteome</keyword>
<dbReference type="Gene3D" id="3.40.33.10">
    <property type="entry name" value="CAP"/>
    <property type="match status" value="1"/>
</dbReference>
<dbReference type="PANTHER" id="PTHR31157">
    <property type="entry name" value="SCP DOMAIN-CONTAINING PROTEIN"/>
    <property type="match status" value="1"/>
</dbReference>
<evidence type="ECO:0000313" key="3">
    <source>
        <dbReference type="EMBL" id="EHN10018.1"/>
    </source>
</evidence>
<dbReference type="AlphaFoldDB" id="H0E8L8"/>
<feature type="chain" id="PRO_5003531315" evidence="1">
    <location>
        <begin position="26"/>
        <end position="181"/>
    </location>
</feature>
<keyword evidence="1" id="KW-0732">Signal</keyword>
<proteinExistence type="predicted"/>
<comment type="caution">
    <text evidence="3">The sequence shown here is derived from an EMBL/GenBank/DDBJ whole genome shotgun (WGS) entry which is preliminary data.</text>
</comment>
<dbReference type="PANTHER" id="PTHR31157:SF1">
    <property type="entry name" value="SCP DOMAIN-CONTAINING PROTEIN"/>
    <property type="match status" value="1"/>
</dbReference>
<evidence type="ECO:0000259" key="2">
    <source>
        <dbReference type="Pfam" id="PF00188"/>
    </source>
</evidence>
<dbReference type="PATRIC" id="fig|1097667.3.peg.3152"/>
<dbReference type="EMBL" id="AGUD01000244">
    <property type="protein sequence ID" value="EHN10018.1"/>
    <property type="molecule type" value="Genomic_DNA"/>
</dbReference>
<sequence>MPRTASIGAVAVTAALLLLAPAAGAAGCPGADTPAAASQLREVRAATLCLIGEQRAAAGLRPLHVQSTLQRLSRDYAHQMVRQGFFSHTTPGGSTFVERLRAGGYPRRGRSWRAAENLAWATGRRSTPRRVVAGWMASSEHRRNILDPRFRDTGLAVVAGTPGHASGRPRATFVQQFGVRR</sequence>
<dbReference type="Proteomes" id="UP000005143">
    <property type="component" value="Unassembled WGS sequence"/>
</dbReference>
<dbReference type="OrthoDB" id="68195at2"/>
<gene>
    <name evidence="3" type="ORF">PAI11_31790</name>
</gene>
<reference evidence="3 4" key="1">
    <citation type="journal article" date="2013" name="Biodegradation">
        <title>Quantitative proteomic analysis of ibuprofen-degrading Patulibacter sp. strain I11.</title>
        <authorList>
            <person name="Almeida B."/>
            <person name="Kjeldal H."/>
            <person name="Lolas I."/>
            <person name="Knudsen A.D."/>
            <person name="Carvalho G."/>
            <person name="Nielsen K.L."/>
            <person name="Barreto Crespo M.T."/>
            <person name="Stensballe A."/>
            <person name="Nielsen J.L."/>
        </authorList>
    </citation>
    <scope>NUCLEOTIDE SEQUENCE [LARGE SCALE GENOMIC DNA]</scope>
    <source>
        <strain evidence="3 4">I11</strain>
    </source>
</reference>
<evidence type="ECO:0000256" key="1">
    <source>
        <dbReference type="SAM" id="SignalP"/>
    </source>
</evidence>
<organism evidence="3 4">
    <name type="scientific">Patulibacter medicamentivorans</name>
    <dbReference type="NCBI Taxonomy" id="1097667"/>
    <lineage>
        <taxon>Bacteria</taxon>
        <taxon>Bacillati</taxon>
        <taxon>Actinomycetota</taxon>
        <taxon>Thermoleophilia</taxon>
        <taxon>Solirubrobacterales</taxon>
        <taxon>Patulibacteraceae</taxon>
        <taxon>Patulibacter</taxon>
    </lineage>
</organism>
<dbReference type="RefSeq" id="WP_007576997.1">
    <property type="nucleotide sequence ID" value="NZ_AGUD01000244.1"/>
</dbReference>
<dbReference type="SUPFAM" id="SSF55797">
    <property type="entry name" value="PR-1-like"/>
    <property type="match status" value="1"/>
</dbReference>
<name>H0E8L8_9ACTN</name>
<protein>
    <submittedName>
        <fullName evidence="3">Allergen V5/Tpx-1 related protein</fullName>
    </submittedName>
</protein>
<dbReference type="Pfam" id="PF00188">
    <property type="entry name" value="CAP"/>
    <property type="match status" value="1"/>
</dbReference>
<accession>H0E8L8</accession>
<feature type="signal peptide" evidence="1">
    <location>
        <begin position="1"/>
        <end position="25"/>
    </location>
</feature>
<dbReference type="PROSITE" id="PS51257">
    <property type="entry name" value="PROKAR_LIPOPROTEIN"/>
    <property type="match status" value="1"/>
</dbReference>
<feature type="domain" description="SCP" evidence="2">
    <location>
        <begin position="55"/>
        <end position="175"/>
    </location>
</feature>